<accession>A0ABD5P702</accession>
<dbReference type="SUPFAM" id="SSF89550">
    <property type="entry name" value="PHP domain-like"/>
    <property type="match status" value="1"/>
</dbReference>
<evidence type="ECO:0000313" key="2">
    <source>
        <dbReference type="Proteomes" id="UP001595921"/>
    </source>
</evidence>
<dbReference type="AlphaFoldDB" id="A0ABD5P702"/>
<evidence type="ECO:0000313" key="1">
    <source>
        <dbReference type="EMBL" id="MFC4356660.1"/>
    </source>
</evidence>
<protein>
    <submittedName>
        <fullName evidence="1">PHP-associated domain-containing protein</fullName>
    </submittedName>
</protein>
<gene>
    <name evidence="1" type="ORF">ACFO0N_01715</name>
</gene>
<dbReference type="Pfam" id="PF13263">
    <property type="entry name" value="PHP_C"/>
    <property type="match status" value="1"/>
</dbReference>
<dbReference type="RefSeq" id="WP_390203727.1">
    <property type="nucleotide sequence ID" value="NZ_JAODIW010000010.1"/>
</dbReference>
<comment type="caution">
    <text evidence="1">The sequence shown here is derived from an EMBL/GenBank/DDBJ whole genome shotgun (WGS) entry which is preliminary data.</text>
</comment>
<dbReference type="InterPro" id="IPR016195">
    <property type="entry name" value="Pol/histidinol_Pase-like"/>
</dbReference>
<proteinExistence type="predicted"/>
<reference evidence="1 2" key="1">
    <citation type="journal article" date="2019" name="Int. J. Syst. Evol. Microbiol.">
        <title>The Global Catalogue of Microorganisms (GCM) 10K type strain sequencing project: providing services to taxonomists for standard genome sequencing and annotation.</title>
        <authorList>
            <consortium name="The Broad Institute Genomics Platform"/>
            <consortium name="The Broad Institute Genome Sequencing Center for Infectious Disease"/>
            <person name="Wu L."/>
            <person name="Ma J."/>
        </authorList>
    </citation>
    <scope>NUCLEOTIDE SEQUENCE [LARGE SCALE GENOMIC DNA]</scope>
    <source>
        <strain evidence="1 2">CGMCC 1.12553</strain>
    </source>
</reference>
<organism evidence="1 2">
    <name type="scientific">Halobium salinum</name>
    <dbReference type="NCBI Taxonomy" id="1364940"/>
    <lineage>
        <taxon>Archaea</taxon>
        <taxon>Methanobacteriati</taxon>
        <taxon>Methanobacteriota</taxon>
        <taxon>Stenosarchaea group</taxon>
        <taxon>Halobacteria</taxon>
        <taxon>Halobacteriales</taxon>
        <taxon>Haloferacaceae</taxon>
        <taxon>Halobium</taxon>
    </lineage>
</organism>
<dbReference type="EMBL" id="JBHSDS010000002">
    <property type="protein sequence ID" value="MFC4356660.1"/>
    <property type="molecule type" value="Genomic_DNA"/>
</dbReference>
<sequence>MHVKLLDERVVSRAKARGLDVLVYAPHFVRLPDIREAAARFTDDDLLVVPAREVFTGSWRDRKHVLAVGLDDPVPDFIELDAALAEFERQGAATLVPHPEFLNVSLSRADVAAHADVIDAVEVYNAKCQFRANRRALSVARDVGLPGFGSSYAHLRSTVGEAWTEFDRAIDTVADLVSALREGADRRVVRRSGASHRLRSLLEFAHLGYENSWGKLDRLFLSGMEPTHPRHVAYENRFDDVASY</sequence>
<keyword evidence="2" id="KW-1185">Reference proteome</keyword>
<dbReference type="Proteomes" id="UP001595921">
    <property type="component" value="Unassembled WGS sequence"/>
</dbReference>
<dbReference type="Gene3D" id="3.20.20.140">
    <property type="entry name" value="Metal-dependent hydrolases"/>
    <property type="match status" value="1"/>
</dbReference>
<dbReference type="InterPro" id="IPR052018">
    <property type="entry name" value="PHP_domain"/>
</dbReference>
<dbReference type="PANTHER" id="PTHR42924:SF3">
    <property type="entry name" value="POLYMERASE_HISTIDINOL PHOSPHATASE N-TERMINAL DOMAIN-CONTAINING PROTEIN"/>
    <property type="match status" value="1"/>
</dbReference>
<name>A0ABD5P702_9EURY</name>
<dbReference type="PANTHER" id="PTHR42924">
    <property type="entry name" value="EXONUCLEASE"/>
    <property type="match status" value="1"/>
</dbReference>